<organism evidence="1 2">
    <name type="scientific">Mucuna pruriens</name>
    <name type="common">Velvet bean</name>
    <name type="synonym">Dolichos pruriens</name>
    <dbReference type="NCBI Taxonomy" id="157652"/>
    <lineage>
        <taxon>Eukaryota</taxon>
        <taxon>Viridiplantae</taxon>
        <taxon>Streptophyta</taxon>
        <taxon>Embryophyta</taxon>
        <taxon>Tracheophyta</taxon>
        <taxon>Spermatophyta</taxon>
        <taxon>Magnoliopsida</taxon>
        <taxon>eudicotyledons</taxon>
        <taxon>Gunneridae</taxon>
        <taxon>Pentapetalae</taxon>
        <taxon>rosids</taxon>
        <taxon>fabids</taxon>
        <taxon>Fabales</taxon>
        <taxon>Fabaceae</taxon>
        <taxon>Papilionoideae</taxon>
        <taxon>50 kb inversion clade</taxon>
        <taxon>NPAAA clade</taxon>
        <taxon>indigoferoid/millettioid clade</taxon>
        <taxon>Phaseoleae</taxon>
        <taxon>Mucuna</taxon>
    </lineage>
</organism>
<proteinExistence type="predicted"/>
<dbReference type="AlphaFoldDB" id="A0A371EX35"/>
<evidence type="ECO:0000313" key="1">
    <source>
        <dbReference type="EMBL" id="RDX70553.1"/>
    </source>
</evidence>
<sequence>MIVLGCMNLDLALWVEKLILTPDNLQEKRFGALFFRVKGRENIREYMIDMSNLTAKLKSLNLELGEDLIVHLVLISLPTHFGYLWPFPYSFMEWTTIFITFIDDYSRYNIFKSFKAEVELQLGKKIKTIKSNCGGEYYGRYDELGEQHPRHFSLFLRECGIVS</sequence>
<reference evidence="1" key="1">
    <citation type="submission" date="2018-05" db="EMBL/GenBank/DDBJ databases">
        <title>Draft genome of Mucuna pruriens seed.</title>
        <authorList>
            <person name="Nnadi N.E."/>
            <person name="Vos R."/>
            <person name="Hasami M.H."/>
            <person name="Devisetty U.K."/>
            <person name="Aguiy J.C."/>
        </authorList>
    </citation>
    <scope>NUCLEOTIDE SEQUENCE [LARGE SCALE GENOMIC DNA]</scope>
    <source>
        <strain evidence="1">JCA_2017</strain>
    </source>
</reference>
<gene>
    <name evidence="1" type="ORF">CR513_50196</name>
</gene>
<evidence type="ECO:0000313" key="2">
    <source>
        <dbReference type="Proteomes" id="UP000257109"/>
    </source>
</evidence>
<accession>A0A371EX35</accession>
<feature type="non-terminal residue" evidence="1">
    <location>
        <position position="163"/>
    </location>
</feature>
<name>A0A371EX35_MUCPR</name>
<dbReference type="Proteomes" id="UP000257109">
    <property type="component" value="Unassembled WGS sequence"/>
</dbReference>
<protein>
    <recommendedName>
        <fullName evidence="3">Integrase catalytic domain-containing protein</fullName>
    </recommendedName>
</protein>
<comment type="caution">
    <text evidence="1">The sequence shown here is derived from an EMBL/GenBank/DDBJ whole genome shotgun (WGS) entry which is preliminary data.</text>
</comment>
<evidence type="ECO:0008006" key="3">
    <source>
        <dbReference type="Google" id="ProtNLM"/>
    </source>
</evidence>
<dbReference type="EMBL" id="QJKJ01011661">
    <property type="protein sequence ID" value="RDX70553.1"/>
    <property type="molecule type" value="Genomic_DNA"/>
</dbReference>
<keyword evidence="2" id="KW-1185">Reference proteome</keyword>
<dbReference type="OrthoDB" id="1935865at2759"/>